<evidence type="ECO:0000259" key="1">
    <source>
        <dbReference type="PROSITE" id="PS51746"/>
    </source>
</evidence>
<dbReference type="PANTHER" id="PTHR47992">
    <property type="entry name" value="PROTEIN PHOSPHATASE"/>
    <property type="match status" value="1"/>
</dbReference>
<protein>
    <submittedName>
        <fullName evidence="2">Protein serine/threonine phosphatase</fullName>
    </submittedName>
</protein>
<dbReference type="STRING" id="497965.Cyan7822_2555"/>
<dbReference type="Proteomes" id="UP000008206">
    <property type="component" value="Chromosome"/>
</dbReference>
<dbReference type="AlphaFoldDB" id="E0UHZ7"/>
<dbReference type="SMART" id="SM00331">
    <property type="entry name" value="PP2C_SIG"/>
    <property type="match status" value="1"/>
</dbReference>
<dbReference type="GO" id="GO:0004722">
    <property type="term" value="F:protein serine/threonine phosphatase activity"/>
    <property type="evidence" value="ECO:0007669"/>
    <property type="project" value="InterPro"/>
</dbReference>
<evidence type="ECO:0000313" key="3">
    <source>
        <dbReference type="Proteomes" id="UP000008206"/>
    </source>
</evidence>
<dbReference type="OrthoDB" id="495860at2"/>
<name>E0UHZ7_GLOV7</name>
<dbReference type="RefSeq" id="WP_013322632.1">
    <property type="nucleotide sequence ID" value="NC_014501.1"/>
</dbReference>
<sequence length="241" mass="26874">MKNLRSTGLTDPGLIRSVNQDSYYIDPEGRFFIVADGMGGHAGGQEASQIATKRIQAYLAEHWDSEIPCEQLLQEALQQANEGILEDQSDHPERGDMGTTAVVVAFRKDESWYAHIGDSRLYLFRKSELQQVSEDHTWVARALKMGDITRDQAKVHPWRHVLFQCLGRKDLRQVDVFPMDVQTGDTLLLCSDGLTEEVSDELIAEILNSGKSFQDIAKELIEAAKEGGGSDNITVILIAQD</sequence>
<dbReference type="eggNOG" id="COG0631">
    <property type="taxonomic scope" value="Bacteria"/>
</dbReference>
<dbReference type="PROSITE" id="PS51746">
    <property type="entry name" value="PPM_2"/>
    <property type="match status" value="1"/>
</dbReference>
<dbReference type="HOGENOM" id="CLU_034545_3_2_3"/>
<dbReference type="InterPro" id="IPR001932">
    <property type="entry name" value="PPM-type_phosphatase-like_dom"/>
</dbReference>
<feature type="domain" description="PPM-type phosphatase" evidence="1">
    <location>
        <begin position="5"/>
        <end position="240"/>
    </location>
</feature>
<dbReference type="InterPro" id="IPR015655">
    <property type="entry name" value="PP2C"/>
</dbReference>
<dbReference type="Pfam" id="PF13672">
    <property type="entry name" value="PP2C_2"/>
    <property type="match status" value="1"/>
</dbReference>
<dbReference type="KEGG" id="cyj:Cyan7822_2555"/>
<proteinExistence type="predicted"/>
<reference evidence="3" key="1">
    <citation type="journal article" date="2011" name="MBio">
        <title>Novel metabolic attributes of the genus Cyanothece, comprising a group of unicellular nitrogen-fixing Cyanobacteria.</title>
        <authorList>
            <person name="Bandyopadhyay A."/>
            <person name="Elvitigala T."/>
            <person name="Welsh E."/>
            <person name="Stockel J."/>
            <person name="Liberton M."/>
            <person name="Min H."/>
            <person name="Sherman L.A."/>
            <person name="Pakrasi H.B."/>
        </authorList>
    </citation>
    <scope>NUCLEOTIDE SEQUENCE [LARGE SCALE GENOMIC DNA]</scope>
    <source>
        <strain evidence="3">PCC 7822</strain>
    </source>
</reference>
<evidence type="ECO:0000313" key="2">
    <source>
        <dbReference type="EMBL" id="ADN14527.1"/>
    </source>
</evidence>
<gene>
    <name evidence="2" type="ordered locus">Cyan7822_2555</name>
</gene>
<dbReference type="InterPro" id="IPR036457">
    <property type="entry name" value="PPM-type-like_dom_sf"/>
</dbReference>
<dbReference type="NCBIfam" id="NF033484">
    <property type="entry name" value="Stp1_PP2C_phos"/>
    <property type="match status" value="1"/>
</dbReference>
<keyword evidence="3" id="KW-1185">Reference proteome</keyword>
<dbReference type="EMBL" id="CP002198">
    <property type="protein sequence ID" value="ADN14527.1"/>
    <property type="molecule type" value="Genomic_DNA"/>
</dbReference>
<dbReference type="CDD" id="cd00143">
    <property type="entry name" value="PP2Cc"/>
    <property type="match status" value="1"/>
</dbReference>
<accession>E0UHZ7</accession>
<organism evidence="2 3">
    <name type="scientific">Gloeothece verrucosa (strain PCC 7822)</name>
    <name type="common">Cyanothece sp. (strain PCC 7822)</name>
    <dbReference type="NCBI Taxonomy" id="497965"/>
    <lineage>
        <taxon>Bacteria</taxon>
        <taxon>Bacillati</taxon>
        <taxon>Cyanobacteriota</taxon>
        <taxon>Cyanophyceae</taxon>
        <taxon>Oscillatoriophycideae</taxon>
        <taxon>Chroococcales</taxon>
        <taxon>Aphanothecaceae</taxon>
        <taxon>Gloeothece</taxon>
        <taxon>Gloeothece verrucosa</taxon>
    </lineage>
</organism>
<dbReference type="Gene3D" id="3.60.40.10">
    <property type="entry name" value="PPM-type phosphatase domain"/>
    <property type="match status" value="1"/>
</dbReference>
<dbReference type="SUPFAM" id="SSF81606">
    <property type="entry name" value="PP2C-like"/>
    <property type="match status" value="1"/>
</dbReference>
<dbReference type="SMART" id="SM00332">
    <property type="entry name" value="PP2Cc"/>
    <property type="match status" value="1"/>
</dbReference>